<keyword evidence="1" id="KW-1133">Transmembrane helix</keyword>
<sequence>MRHTPDGSTRRARRNRNIAIFVVLAMVLVAGAPALAFLLG</sequence>
<accession>A0A2A9E2Y0</accession>
<name>A0A2A9E2Y0_9MICO</name>
<keyword evidence="1" id="KW-0472">Membrane</keyword>
<keyword evidence="3" id="KW-1185">Reference proteome</keyword>
<keyword evidence="1" id="KW-0812">Transmembrane</keyword>
<evidence type="ECO:0000313" key="3">
    <source>
        <dbReference type="Proteomes" id="UP000225548"/>
    </source>
</evidence>
<organism evidence="2 3">
    <name type="scientific">Sanguibacter antarcticus</name>
    <dbReference type="NCBI Taxonomy" id="372484"/>
    <lineage>
        <taxon>Bacteria</taxon>
        <taxon>Bacillati</taxon>
        <taxon>Actinomycetota</taxon>
        <taxon>Actinomycetes</taxon>
        <taxon>Micrococcales</taxon>
        <taxon>Sanguibacteraceae</taxon>
        <taxon>Sanguibacter</taxon>
    </lineage>
</organism>
<evidence type="ECO:0000256" key="1">
    <source>
        <dbReference type="SAM" id="Phobius"/>
    </source>
</evidence>
<protein>
    <submittedName>
        <fullName evidence="2">Uncharacterized protein</fullName>
    </submittedName>
</protein>
<dbReference type="RefSeq" id="WP_281254263.1">
    <property type="nucleotide sequence ID" value="NZ_PDJG01000001.1"/>
</dbReference>
<proteinExistence type="predicted"/>
<feature type="transmembrane region" description="Helical" evidence="1">
    <location>
        <begin position="18"/>
        <end position="39"/>
    </location>
</feature>
<comment type="caution">
    <text evidence="2">The sequence shown here is derived from an EMBL/GenBank/DDBJ whole genome shotgun (WGS) entry which is preliminary data.</text>
</comment>
<dbReference type="AlphaFoldDB" id="A0A2A9E2Y0"/>
<reference evidence="2 3" key="1">
    <citation type="submission" date="2017-10" db="EMBL/GenBank/DDBJ databases">
        <title>Sequencing the genomes of 1000 actinobacteria strains.</title>
        <authorList>
            <person name="Klenk H.-P."/>
        </authorList>
    </citation>
    <scope>NUCLEOTIDE SEQUENCE [LARGE SCALE GENOMIC DNA]</scope>
    <source>
        <strain evidence="2 3">DSM 18966</strain>
    </source>
</reference>
<evidence type="ECO:0000313" key="2">
    <source>
        <dbReference type="EMBL" id="PFG32559.1"/>
    </source>
</evidence>
<dbReference type="Proteomes" id="UP000225548">
    <property type="component" value="Unassembled WGS sequence"/>
</dbReference>
<gene>
    <name evidence="2" type="ORF">ATL42_0399</name>
</gene>
<dbReference type="EMBL" id="PDJG01000001">
    <property type="protein sequence ID" value="PFG32559.1"/>
    <property type="molecule type" value="Genomic_DNA"/>
</dbReference>